<feature type="compositionally biased region" description="Polar residues" evidence="2">
    <location>
        <begin position="442"/>
        <end position="476"/>
    </location>
</feature>
<evidence type="ECO:0000313" key="5">
    <source>
        <dbReference type="Proteomes" id="UP000308768"/>
    </source>
</evidence>
<dbReference type="SUPFAM" id="SSF144284">
    <property type="entry name" value="Sec2 N-terminal region"/>
    <property type="match status" value="1"/>
</dbReference>
<organism evidence="4 5">
    <name type="scientific">Cryomyces minteri</name>
    <dbReference type="NCBI Taxonomy" id="331657"/>
    <lineage>
        <taxon>Eukaryota</taxon>
        <taxon>Fungi</taxon>
        <taxon>Dikarya</taxon>
        <taxon>Ascomycota</taxon>
        <taxon>Pezizomycotina</taxon>
        <taxon>Dothideomycetes</taxon>
        <taxon>Dothideomycetes incertae sedis</taxon>
        <taxon>Cryomyces</taxon>
    </lineage>
</organism>
<feature type="region of interest" description="Disordered" evidence="2">
    <location>
        <begin position="1"/>
        <end position="25"/>
    </location>
</feature>
<dbReference type="AlphaFoldDB" id="A0A4U0X8S3"/>
<protein>
    <recommendedName>
        <fullName evidence="3">GDP/GTP exchange factor Sec2 N-terminal domain-containing protein</fullName>
    </recommendedName>
</protein>
<dbReference type="InterPro" id="IPR040351">
    <property type="entry name" value="RAB3IL/RAB3IP/Sec2"/>
</dbReference>
<dbReference type="STRING" id="331657.A0A4U0X8S3"/>
<evidence type="ECO:0000256" key="2">
    <source>
        <dbReference type="SAM" id="MobiDB-lite"/>
    </source>
</evidence>
<feature type="compositionally biased region" description="Low complexity" evidence="2">
    <location>
        <begin position="539"/>
        <end position="549"/>
    </location>
</feature>
<keyword evidence="1" id="KW-0175">Coiled coil</keyword>
<accession>A0A4U0X8S3</accession>
<dbReference type="GO" id="GO:0005085">
    <property type="term" value="F:guanyl-nucleotide exchange factor activity"/>
    <property type="evidence" value="ECO:0007669"/>
    <property type="project" value="InterPro"/>
</dbReference>
<dbReference type="Gene3D" id="6.10.140.910">
    <property type="match status" value="1"/>
</dbReference>
<dbReference type="Pfam" id="PF06428">
    <property type="entry name" value="Sec2p"/>
    <property type="match status" value="1"/>
</dbReference>
<feature type="region of interest" description="Disordered" evidence="2">
    <location>
        <begin position="439"/>
        <end position="573"/>
    </location>
</feature>
<dbReference type="Pfam" id="PF25555">
    <property type="entry name" value="RAB3A-like_C"/>
    <property type="match status" value="1"/>
</dbReference>
<dbReference type="PANTHER" id="PTHR14430:SF0">
    <property type="entry name" value="SEC2P DOMAIN-CONTAINING PROTEIN"/>
    <property type="match status" value="1"/>
</dbReference>
<dbReference type="GO" id="GO:0006887">
    <property type="term" value="P:exocytosis"/>
    <property type="evidence" value="ECO:0007669"/>
    <property type="project" value="TreeGrafter"/>
</dbReference>
<name>A0A4U0X8S3_9PEZI</name>
<comment type="caution">
    <text evidence="4">The sequence shown here is derived from an EMBL/GenBank/DDBJ whole genome shotgun (WGS) entry which is preliminary data.</text>
</comment>
<dbReference type="Proteomes" id="UP000308768">
    <property type="component" value="Unassembled WGS sequence"/>
</dbReference>
<dbReference type="InterPro" id="IPR009449">
    <property type="entry name" value="Sec2_N"/>
</dbReference>
<evidence type="ECO:0000313" key="4">
    <source>
        <dbReference type="EMBL" id="TKA72167.1"/>
    </source>
</evidence>
<feature type="region of interest" description="Disordered" evidence="2">
    <location>
        <begin position="98"/>
        <end position="142"/>
    </location>
</feature>
<dbReference type="PANTHER" id="PTHR14430">
    <property type="entry name" value="RABIN3-RELATED"/>
    <property type="match status" value="1"/>
</dbReference>
<evidence type="ECO:0000259" key="3">
    <source>
        <dbReference type="Pfam" id="PF06428"/>
    </source>
</evidence>
<proteinExistence type="predicted"/>
<dbReference type="EMBL" id="NAJN01000517">
    <property type="protein sequence ID" value="TKA72167.1"/>
    <property type="molecule type" value="Genomic_DNA"/>
</dbReference>
<evidence type="ECO:0000256" key="1">
    <source>
        <dbReference type="ARBA" id="ARBA00023054"/>
    </source>
</evidence>
<feature type="domain" description="GDP/GTP exchange factor Sec2 N-terminal" evidence="3">
    <location>
        <begin position="3"/>
        <end position="90"/>
    </location>
</feature>
<keyword evidence="5" id="KW-1185">Reference proteome</keyword>
<feature type="compositionally biased region" description="Basic and acidic residues" evidence="2">
    <location>
        <begin position="520"/>
        <end position="538"/>
    </location>
</feature>
<feature type="compositionally biased region" description="Basic and acidic residues" evidence="2">
    <location>
        <begin position="483"/>
        <end position="507"/>
    </location>
</feature>
<feature type="compositionally biased region" description="Basic and acidic residues" evidence="2">
    <location>
        <begin position="550"/>
        <end position="563"/>
    </location>
</feature>
<dbReference type="GO" id="GO:0070319">
    <property type="term" value="C:Golgi to plasma membrane transport vesicle"/>
    <property type="evidence" value="ECO:0007669"/>
    <property type="project" value="TreeGrafter"/>
</dbReference>
<dbReference type="GO" id="GO:0051286">
    <property type="term" value="C:cell tip"/>
    <property type="evidence" value="ECO:0007669"/>
    <property type="project" value="TreeGrafter"/>
</dbReference>
<dbReference type="OrthoDB" id="1748564at2759"/>
<dbReference type="CDD" id="cd21044">
    <property type="entry name" value="Rab11BD_RAB3IP_like"/>
    <property type="match status" value="1"/>
</dbReference>
<sequence>MAKQLRTELAEERKRRETADKAKRQMDAELEDLTVNLFKDANTMVEDARRGLAASERKNEQLRQQLNDTELLLFSHQEQLQDLKGVMQQMRSENDDNDIHTRISTAPSTPGLGGLDRDGQAFGTPNHLPNTSGTDDTLPDHPLHFSQLIRPVMRTDLQSYNEFQEMLKFSRGTPSHSRVTSLTALGVSSLTNGNSQPSDSPTNGSSPSLSNSPRTLPGSFVSSSPRDVPLSSTFPLKDTRFYKRALTEDIEPTLRLDLAPGLSWLVKRTVISSMAAGSLIVELFTVPSKFYGPIYACSLCGEARKGDRYMRRHRFRTSDSDEAQRYPLCSYCLGRVRATCDFIGFLRMVRDGLWKAETAGDQRAAWEESVRLRERMFWARLGGGVLPASMKSGESPGSPTSTVGRKSVEFNNSERSESLDIAAIAAEGKKALVLPTADDPFHSNQKRVSIGNTVLSRPSTETNGAVDTHNSPTKTALPSAADGDARTAEAEIKAAEAEAEAADRMAEGDTVAGAQQSSPENKETPRDAMGERGSEPKADATAGAAAPAAPREKDREALKKDSRLSITIPGAFE</sequence>
<feature type="region of interest" description="Disordered" evidence="2">
    <location>
        <begin position="188"/>
        <end position="228"/>
    </location>
</feature>
<gene>
    <name evidence="4" type="ORF">B0A49_03926</name>
</gene>
<reference evidence="4 5" key="1">
    <citation type="submission" date="2017-03" db="EMBL/GenBank/DDBJ databases">
        <title>Genomes of endolithic fungi from Antarctica.</title>
        <authorList>
            <person name="Coleine C."/>
            <person name="Masonjones S."/>
            <person name="Stajich J.E."/>
        </authorList>
    </citation>
    <scope>NUCLEOTIDE SEQUENCE [LARGE SCALE GENOMIC DNA]</scope>
    <source>
        <strain evidence="4 5">CCFEE 5187</strain>
    </source>
</reference>